<evidence type="ECO:0000313" key="1">
    <source>
        <dbReference type="EMBL" id="KOF83055.1"/>
    </source>
</evidence>
<sequence>MSVIEYVKDIREVIHVDSVNNLHALIVEELRKAGVKIPFGIDQGCMRAPLSHDREIRHFNNYLAHVPCYYLESFGHIPS</sequence>
<protein>
    <submittedName>
        <fullName evidence="1">Uncharacterized protein</fullName>
    </submittedName>
</protein>
<reference evidence="1" key="1">
    <citation type="submission" date="2015-07" db="EMBL/GenBank/DDBJ databases">
        <title>MeaNS - Measles Nucleotide Surveillance Program.</title>
        <authorList>
            <person name="Tran T."/>
            <person name="Druce J."/>
        </authorList>
    </citation>
    <scope>NUCLEOTIDE SEQUENCE</scope>
    <source>
        <strain evidence="1">UCB-OBI-ISO-001</strain>
        <tissue evidence="1">Gonad</tissue>
    </source>
</reference>
<dbReference type="OrthoDB" id="410651at2759"/>
<dbReference type="AlphaFoldDB" id="A0A0L8H2R7"/>
<accession>A0A0L8H2R7</accession>
<name>A0A0L8H2R7_OCTBM</name>
<dbReference type="EMBL" id="KQ419577">
    <property type="protein sequence ID" value="KOF83055.1"/>
    <property type="molecule type" value="Genomic_DNA"/>
</dbReference>
<gene>
    <name evidence="1" type="ORF">OCBIM_22024405mg</name>
</gene>
<organism evidence="1">
    <name type="scientific">Octopus bimaculoides</name>
    <name type="common">California two-spotted octopus</name>
    <dbReference type="NCBI Taxonomy" id="37653"/>
    <lineage>
        <taxon>Eukaryota</taxon>
        <taxon>Metazoa</taxon>
        <taxon>Spiralia</taxon>
        <taxon>Lophotrochozoa</taxon>
        <taxon>Mollusca</taxon>
        <taxon>Cephalopoda</taxon>
        <taxon>Coleoidea</taxon>
        <taxon>Octopodiformes</taxon>
        <taxon>Octopoda</taxon>
        <taxon>Incirrata</taxon>
        <taxon>Octopodidae</taxon>
        <taxon>Octopus</taxon>
    </lineage>
</organism>
<proteinExistence type="predicted"/>